<feature type="region of interest" description="Disordered" evidence="1">
    <location>
        <begin position="121"/>
        <end position="152"/>
    </location>
</feature>
<sequence length="300" mass="35460">MASVSPWFFTHYGEESWNKNWIYRCDDWLFVRRWMQLIDELHFEVDIVQILSWNDYGESHYIGPIKGAQPNSEDWVDGFSHLSWLDLCSHFMKLFKPKFRAGPTSGSNLLLREWARHNYQSQHYQQQEEQQQQSRTRHHHYHHHSHHREQGRGITYEMDVDEDRIYAWGRSHPRDAVARSDSVGKPKGWQLTDDRFWVVIFAKQDAEVLLWSSSDSDSESATNDGISLHSERRRKKDVHCHHPVPRGLSTYSCQLVPGGGMHVQLSRDDVVIKQYHSSSEEFTFQKEPRKYNFNAFVGMA</sequence>
<keyword evidence="3" id="KW-1185">Reference proteome</keyword>
<gene>
    <name evidence="2" type="ORF">PNOK_0134600</name>
</gene>
<keyword evidence="2" id="KW-0378">Hydrolase</keyword>
<dbReference type="GO" id="GO:0051118">
    <property type="term" value="F:glucan endo-1,3-alpha-glucosidase activity"/>
    <property type="evidence" value="ECO:0007669"/>
    <property type="project" value="InterPro"/>
</dbReference>
<accession>A0A286UXJ2</accession>
<dbReference type="Gene3D" id="3.20.20.80">
    <property type="entry name" value="Glycosidases"/>
    <property type="match status" value="1"/>
</dbReference>
<dbReference type="Proteomes" id="UP000217199">
    <property type="component" value="Unassembled WGS sequence"/>
</dbReference>
<protein>
    <submittedName>
        <fullName evidence="2">Glycoside hydrolase family 71</fullName>
    </submittedName>
</protein>
<evidence type="ECO:0000256" key="1">
    <source>
        <dbReference type="SAM" id="MobiDB-lite"/>
    </source>
</evidence>
<dbReference type="InterPro" id="IPR005197">
    <property type="entry name" value="Glyco_hydro_71"/>
</dbReference>
<dbReference type="AlphaFoldDB" id="A0A286UXJ2"/>
<feature type="region of interest" description="Disordered" evidence="1">
    <location>
        <begin position="212"/>
        <end position="241"/>
    </location>
</feature>
<name>A0A286UXJ2_9AGAM</name>
<reference evidence="2 3" key="1">
    <citation type="journal article" date="2017" name="Mol. Ecol.">
        <title>Comparative and population genomic landscape of Phellinus noxius: A hypervariable fungus causing root rot in trees.</title>
        <authorList>
            <person name="Chung C.L."/>
            <person name="Lee T.J."/>
            <person name="Akiba M."/>
            <person name="Lee H.H."/>
            <person name="Kuo T.H."/>
            <person name="Liu D."/>
            <person name="Ke H.M."/>
            <person name="Yokoi T."/>
            <person name="Roa M.B."/>
            <person name="Lu M.J."/>
            <person name="Chang Y.Y."/>
            <person name="Ann P.J."/>
            <person name="Tsai J.N."/>
            <person name="Chen C.Y."/>
            <person name="Tzean S.S."/>
            <person name="Ota Y."/>
            <person name="Hattori T."/>
            <person name="Sahashi N."/>
            <person name="Liou R.F."/>
            <person name="Kikuchi T."/>
            <person name="Tsai I.J."/>
        </authorList>
    </citation>
    <scope>NUCLEOTIDE SEQUENCE [LARGE SCALE GENOMIC DNA]</scope>
    <source>
        <strain evidence="2 3">FFPRI411160</strain>
    </source>
</reference>
<dbReference type="OrthoDB" id="3257981at2759"/>
<evidence type="ECO:0000313" key="2">
    <source>
        <dbReference type="EMBL" id="PAV24278.1"/>
    </source>
</evidence>
<feature type="compositionally biased region" description="Basic residues" evidence="1">
    <location>
        <begin position="231"/>
        <end position="241"/>
    </location>
</feature>
<dbReference type="Pfam" id="PF03659">
    <property type="entry name" value="Glyco_hydro_71"/>
    <property type="match status" value="2"/>
</dbReference>
<organism evidence="2 3">
    <name type="scientific">Pyrrhoderma noxium</name>
    <dbReference type="NCBI Taxonomy" id="2282107"/>
    <lineage>
        <taxon>Eukaryota</taxon>
        <taxon>Fungi</taxon>
        <taxon>Dikarya</taxon>
        <taxon>Basidiomycota</taxon>
        <taxon>Agaricomycotina</taxon>
        <taxon>Agaricomycetes</taxon>
        <taxon>Hymenochaetales</taxon>
        <taxon>Hymenochaetaceae</taxon>
        <taxon>Pyrrhoderma</taxon>
    </lineage>
</organism>
<evidence type="ECO:0000313" key="3">
    <source>
        <dbReference type="Proteomes" id="UP000217199"/>
    </source>
</evidence>
<dbReference type="EMBL" id="NBII01000001">
    <property type="protein sequence ID" value="PAV24278.1"/>
    <property type="molecule type" value="Genomic_DNA"/>
</dbReference>
<dbReference type="STRING" id="2282107.A0A286UXJ2"/>
<feature type="compositionally biased region" description="Basic residues" evidence="1">
    <location>
        <begin position="135"/>
        <end position="149"/>
    </location>
</feature>
<comment type="caution">
    <text evidence="2">The sequence shown here is derived from an EMBL/GenBank/DDBJ whole genome shotgun (WGS) entry which is preliminary data.</text>
</comment>
<feature type="compositionally biased region" description="Low complexity" evidence="1">
    <location>
        <begin position="121"/>
        <end position="134"/>
    </location>
</feature>
<dbReference type="InParanoid" id="A0A286UXJ2"/>
<proteinExistence type="predicted"/>